<keyword evidence="3" id="KW-0460">Magnesium</keyword>
<dbReference type="Proteomes" id="UP000028680">
    <property type="component" value="Chromosome"/>
</dbReference>
<dbReference type="InterPro" id="IPR018110">
    <property type="entry name" value="Mandel_Rmase/mucon_lact_enz_CS"/>
</dbReference>
<dbReference type="InterPro" id="IPR013342">
    <property type="entry name" value="Mandelate_racemase_C"/>
</dbReference>
<dbReference type="PANTHER" id="PTHR13794:SF58">
    <property type="entry name" value="MITOCHONDRIAL ENOLASE SUPERFAMILY MEMBER 1"/>
    <property type="match status" value="1"/>
</dbReference>
<dbReference type="AlphaFoldDB" id="A0AAN0RKB7"/>
<accession>A0AAN0RKB7</accession>
<dbReference type="RefSeq" id="WP_044050496.1">
    <property type="nucleotide sequence ID" value="NZ_CP003984.1"/>
</dbReference>
<sequence length="379" mass="41021">MSKAYKIKSVEAIPVSYQEPTDHNRFRAVCLVKITGENGQVGWGECCSYFPEATLAAAKIVEGLSEIVVGRNAMHTAGIWHDLHDHSWWYGTGAGLVSIAISGIDIALWDLKGKMLGVSVLDLLGGPMHEKMPAVASLHGTKATIEEMAEEISIHTATGLHGAKVGFGKRGEANLGFDHDRDVDFVRQVSEAMGPSKMLMIDLGVKNFWDVPTAIRRARVFEDYGVHWLEEPLGHDDPEGYAALRAATGIRIAYGEREWNARGVKRIVDTGTVDVIGLDPGRVAGITGFAKAAEICAQSRRQANAHNFSTAIVGAASQALSWSNPACTMLELQPVYGPAQKDLVDKPIWHEKGYVPMPTGPGLGIEINEDLVASARMDK</sequence>
<evidence type="ECO:0000259" key="5">
    <source>
        <dbReference type="SMART" id="SM00922"/>
    </source>
</evidence>
<dbReference type="InterPro" id="IPR046945">
    <property type="entry name" value="RHMD-like"/>
</dbReference>
<keyword evidence="2" id="KW-0479">Metal-binding</keyword>
<keyword evidence="4" id="KW-0812">Transmembrane</keyword>
<dbReference type="CDD" id="cd03316">
    <property type="entry name" value="MR_like"/>
    <property type="match status" value="1"/>
</dbReference>
<proteinExistence type="predicted"/>
<dbReference type="PANTHER" id="PTHR13794">
    <property type="entry name" value="ENOLASE SUPERFAMILY, MANDELATE RACEMASE"/>
    <property type="match status" value="1"/>
</dbReference>
<evidence type="ECO:0000313" key="7">
    <source>
        <dbReference type="Proteomes" id="UP000028680"/>
    </source>
</evidence>
<dbReference type="InterPro" id="IPR029065">
    <property type="entry name" value="Enolase_C-like"/>
</dbReference>
<evidence type="ECO:0000256" key="3">
    <source>
        <dbReference type="ARBA" id="ARBA00022842"/>
    </source>
</evidence>
<evidence type="ECO:0000256" key="1">
    <source>
        <dbReference type="ARBA" id="ARBA00001946"/>
    </source>
</evidence>
<dbReference type="SUPFAM" id="SSF54826">
    <property type="entry name" value="Enolase N-terminal domain-like"/>
    <property type="match status" value="1"/>
</dbReference>
<dbReference type="GO" id="GO:0016836">
    <property type="term" value="F:hydro-lyase activity"/>
    <property type="evidence" value="ECO:0007669"/>
    <property type="project" value="TreeGrafter"/>
</dbReference>
<dbReference type="GO" id="GO:0009063">
    <property type="term" value="P:amino acid catabolic process"/>
    <property type="evidence" value="ECO:0007669"/>
    <property type="project" value="InterPro"/>
</dbReference>
<keyword evidence="7" id="KW-1185">Reference proteome</keyword>
<dbReference type="Pfam" id="PF13378">
    <property type="entry name" value="MR_MLE_C"/>
    <property type="match status" value="1"/>
</dbReference>
<dbReference type="PROSITE" id="PS00908">
    <property type="entry name" value="MR_MLE_1"/>
    <property type="match status" value="1"/>
</dbReference>
<dbReference type="Gene3D" id="3.30.390.10">
    <property type="entry name" value="Enolase-like, N-terminal domain"/>
    <property type="match status" value="1"/>
</dbReference>
<comment type="cofactor">
    <cofactor evidence="1">
        <name>Mg(2+)</name>
        <dbReference type="ChEBI" id="CHEBI:18420"/>
    </cofactor>
</comment>
<evidence type="ECO:0000313" key="6">
    <source>
        <dbReference type="EMBL" id="AII87846.1"/>
    </source>
</evidence>
<dbReference type="Pfam" id="PF02746">
    <property type="entry name" value="MR_MLE_N"/>
    <property type="match status" value="1"/>
</dbReference>
<keyword evidence="4" id="KW-1133">Transmembrane helix</keyword>
<dbReference type="SFLD" id="SFLDS00001">
    <property type="entry name" value="Enolase"/>
    <property type="match status" value="1"/>
</dbReference>
<reference evidence="6 7" key="1">
    <citation type="journal article" date="2014" name="ISME J.">
        <title>Adaptation of an abundant Roseobacter RCA organism to pelagic systems revealed by genomic and transcriptomic analyses.</title>
        <authorList>
            <person name="Voget S."/>
            <person name="Wemheuer B."/>
            <person name="Brinkhoff T."/>
            <person name="Vollmers J."/>
            <person name="Dietrich S."/>
            <person name="Giebel H.A."/>
            <person name="Beardsley C."/>
            <person name="Sardemann C."/>
            <person name="Bakenhus I."/>
            <person name="Billerbeck S."/>
            <person name="Daniel R."/>
            <person name="Simon M."/>
        </authorList>
    </citation>
    <scope>NUCLEOTIDE SEQUENCE [LARGE SCALE GENOMIC DNA]</scope>
    <source>
        <strain evidence="6 7">RCA23</strain>
    </source>
</reference>
<dbReference type="SFLD" id="SFLDG00179">
    <property type="entry name" value="mandelate_racemase"/>
    <property type="match status" value="1"/>
</dbReference>
<dbReference type="KEGG" id="ptp:RCA23_c23230"/>
<dbReference type="Gene3D" id="3.20.20.120">
    <property type="entry name" value="Enolase-like C-terminal domain"/>
    <property type="match status" value="1"/>
</dbReference>
<name>A0AAN0RKB7_9RHOB</name>
<evidence type="ECO:0000256" key="4">
    <source>
        <dbReference type="SAM" id="Phobius"/>
    </source>
</evidence>
<evidence type="ECO:0000256" key="2">
    <source>
        <dbReference type="ARBA" id="ARBA00022723"/>
    </source>
</evidence>
<dbReference type="InterPro" id="IPR013341">
    <property type="entry name" value="Mandelate_racemase_N_dom"/>
</dbReference>
<protein>
    <submittedName>
        <fullName evidence="6">L-rhamnonate dehydratase rhamD</fullName>
    </submittedName>
</protein>
<dbReference type="GO" id="GO:0000287">
    <property type="term" value="F:magnesium ion binding"/>
    <property type="evidence" value="ECO:0007669"/>
    <property type="project" value="UniProtKB-ARBA"/>
</dbReference>
<dbReference type="EMBL" id="CP003984">
    <property type="protein sequence ID" value="AII87846.1"/>
    <property type="molecule type" value="Genomic_DNA"/>
</dbReference>
<organism evidence="6 7">
    <name type="scientific">Planktomarina temperata RCA23</name>
    <dbReference type="NCBI Taxonomy" id="666509"/>
    <lineage>
        <taxon>Bacteria</taxon>
        <taxon>Pseudomonadati</taxon>
        <taxon>Pseudomonadota</taxon>
        <taxon>Alphaproteobacteria</taxon>
        <taxon>Rhodobacterales</taxon>
        <taxon>Paracoccaceae</taxon>
        <taxon>Planktomarina</taxon>
    </lineage>
</organism>
<dbReference type="InterPro" id="IPR036849">
    <property type="entry name" value="Enolase-like_C_sf"/>
</dbReference>
<gene>
    <name evidence="6" type="ORF">RCA23_c23230</name>
</gene>
<keyword evidence="4" id="KW-0472">Membrane</keyword>
<feature type="transmembrane region" description="Helical" evidence="4">
    <location>
        <begin position="88"/>
        <end position="109"/>
    </location>
</feature>
<dbReference type="SMART" id="SM00922">
    <property type="entry name" value="MR_MLE"/>
    <property type="match status" value="1"/>
</dbReference>
<dbReference type="SUPFAM" id="SSF51604">
    <property type="entry name" value="Enolase C-terminal domain-like"/>
    <property type="match status" value="1"/>
</dbReference>
<dbReference type="InterPro" id="IPR029017">
    <property type="entry name" value="Enolase-like_N"/>
</dbReference>
<feature type="domain" description="Mandelate racemase/muconate lactonizing enzyme C-terminal" evidence="5">
    <location>
        <begin position="145"/>
        <end position="251"/>
    </location>
</feature>
<dbReference type="GO" id="GO:0016052">
    <property type="term" value="P:carbohydrate catabolic process"/>
    <property type="evidence" value="ECO:0007669"/>
    <property type="project" value="TreeGrafter"/>
</dbReference>